<protein>
    <submittedName>
        <fullName evidence="3">Uncharacterized protein</fullName>
    </submittedName>
</protein>
<keyword evidence="4" id="KW-1185">Reference proteome</keyword>
<keyword evidence="2" id="KW-0732">Signal</keyword>
<name>A0ABR3W0M1_9PEZI</name>
<feature type="signal peptide" evidence="2">
    <location>
        <begin position="1"/>
        <end position="22"/>
    </location>
</feature>
<accession>A0ABR3W0M1</accession>
<gene>
    <name evidence="3" type="ORF">VTK73DRAFT_9747</name>
</gene>
<feature type="compositionally biased region" description="Polar residues" evidence="1">
    <location>
        <begin position="96"/>
        <end position="106"/>
    </location>
</feature>
<dbReference type="EMBL" id="JAZHXJ010000844">
    <property type="protein sequence ID" value="KAL1850143.1"/>
    <property type="molecule type" value="Genomic_DNA"/>
</dbReference>
<evidence type="ECO:0000256" key="2">
    <source>
        <dbReference type="SAM" id="SignalP"/>
    </source>
</evidence>
<sequence>MSATGMLALKAFCRLLGTSTYASDDLVDVGGGDLAGVDESGVRHSKRFVSHRHRHPCGGRGAWRGLRIDPVNDRLGAAEAQHRAASRTEAALRQSVRGSGQGQKSVQHGDDGLSGRRLLIPIDVSAVCSLGGSCGKEEGDEQEQGAEARRTTSNRRRKNFQGRGDVRGQTLPFSSPAESGEGEPRSRHGFLRHLAFLSSCPCRALQLFLETNIQTPPSTHLPLFVLFLISTQMPATNATAAHPSLIKREARRFIQAGGSSRFATGQFGGGVLFAGCRVWKAVTLIYQSRVERGRTSNLGKKEAFQHTGNEGPLQSREMTPDLKTA</sequence>
<feature type="chain" id="PRO_5045125265" evidence="2">
    <location>
        <begin position="23"/>
        <end position="325"/>
    </location>
</feature>
<evidence type="ECO:0000313" key="3">
    <source>
        <dbReference type="EMBL" id="KAL1850143.1"/>
    </source>
</evidence>
<evidence type="ECO:0000256" key="1">
    <source>
        <dbReference type="SAM" id="MobiDB-lite"/>
    </source>
</evidence>
<feature type="region of interest" description="Disordered" evidence="1">
    <location>
        <begin position="79"/>
        <end position="114"/>
    </location>
</feature>
<dbReference type="Proteomes" id="UP001586593">
    <property type="component" value="Unassembled WGS sequence"/>
</dbReference>
<feature type="region of interest" description="Disordered" evidence="1">
    <location>
        <begin position="133"/>
        <end position="186"/>
    </location>
</feature>
<feature type="region of interest" description="Disordered" evidence="1">
    <location>
        <begin position="297"/>
        <end position="325"/>
    </location>
</feature>
<proteinExistence type="predicted"/>
<reference evidence="3 4" key="1">
    <citation type="journal article" date="2024" name="Commun. Biol.">
        <title>Comparative genomic analysis of thermophilic fungi reveals convergent evolutionary adaptations and gene losses.</title>
        <authorList>
            <person name="Steindorff A.S."/>
            <person name="Aguilar-Pontes M.V."/>
            <person name="Robinson A.J."/>
            <person name="Andreopoulos B."/>
            <person name="LaButti K."/>
            <person name="Kuo A."/>
            <person name="Mondo S."/>
            <person name="Riley R."/>
            <person name="Otillar R."/>
            <person name="Haridas S."/>
            <person name="Lipzen A."/>
            <person name="Grimwood J."/>
            <person name="Schmutz J."/>
            <person name="Clum A."/>
            <person name="Reid I.D."/>
            <person name="Moisan M.C."/>
            <person name="Butler G."/>
            <person name="Nguyen T.T.M."/>
            <person name="Dewar K."/>
            <person name="Conant G."/>
            <person name="Drula E."/>
            <person name="Henrissat B."/>
            <person name="Hansel C."/>
            <person name="Singer S."/>
            <person name="Hutchinson M.I."/>
            <person name="de Vries R.P."/>
            <person name="Natvig D.O."/>
            <person name="Powell A.J."/>
            <person name="Tsang A."/>
            <person name="Grigoriev I.V."/>
        </authorList>
    </citation>
    <scope>NUCLEOTIDE SEQUENCE [LARGE SCALE GENOMIC DNA]</scope>
    <source>
        <strain evidence="3 4">ATCC 24622</strain>
    </source>
</reference>
<comment type="caution">
    <text evidence="3">The sequence shown here is derived from an EMBL/GenBank/DDBJ whole genome shotgun (WGS) entry which is preliminary data.</text>
</comment>
<evidence type="ECO:0000313" key="4">
    <source>
        <dbReference type="Proteomes" id="UP001586593"/>
    </source>
</evidence>
<organism evidence="3 4">
    <name type="scientific">Phialemonium thermophilum</name>
    <dbReference type="NCBI Taxonomy" id="223376"/>
    <lineage>
        <taxon>Eukaryota</taxon>
        <taxon>Fungi</taxon>
        <taxon>Dikarya</taxon>
        <taxon>Ascomycota</taxon>
        <taxon>Pezizomycotina</taxon>
        <taxon>Sordariomycetes</taxon>
        <taxon>Sordariomycetidae</taxon>
        <taxon>Cephalothecales</taxon>
        <taxon>Cephalothecaceae</taxon>
        <taxon>Phialemonium</taxon>
    </lineage>
</organism>